<gene>
    <name evidence="2" type="ORF">ACFSM0_16415</name>
</gene>
<keyword evidence="3" id="KW-1185">Reference proteome</keyword>
<evidence type="ECO:0000313" key="2">
    <source>
        <dbReference type="EMBL" id="MFD2175679.1"/>
    </source>
</evidence>
<name>A0ABW5ADE3_9RHOB</name>
<protein>
    <submittedName>
        <fullName evidence="2">Caspase domain-containing protein</fullName>
    </submittedName>
</protein>
<dbReference type="InterPro" id="IPR011600">
    <property type="entry name" value="Pept_C14_caspase"/>
</dbReference>
<dbReference type="Proteomes" id="UP001597413">
    <property type="component" value="Unassembled WGS sequence"/>
</dbReference>
<dbReference type="RefSeq" id="WP_377392947.1">
    <property type="nucleotide sequence ID" value="NZ_JBHUIX010000018.1"/>
</dbReference>
<dbReference type="Gene3D" id="3.40.50.1460">
    <property type="match status" value="1"/>
</dbReference>
<dbReference type="SUPFAM" id="SSF52129">
    <property type="entry name" value="Caspase-like"/>
    <property type="match status" value="1"/>
</dbReference>
<dbReference type="InterPro" id="IPR029030">
    <property type="entry name" value="Caspase-like_dom_sf"/>
</dbReference>
<feature type="domain" description="Peptidase C14 caspase" evidence="1">
    <location>
        <begin position="4"/>
        <end position="182"/>
    </location>
</feature>
<evidence type="ECO:0000259" key="1">
    <source>
        <dbReference type="Pfam" id="PF00656"/>
    </source>
</evidence>
<reference evidence="3" key="1">
    <citation type="journal article" date="2019" name="Int. J. Syst. Evol. Microbiol.">
        <title>The Global Catalogue of Microorganisms (GCM) 10K type strain sequencing project: providing services to taxonomists for standard genome sequencing and annotation.</title>
        <authorList>
            <consortium name="The Broad Institute Genomics Platform"/>
            <consortium name="The Broad Institute Genome Sequencing Center for Infectious Disease"/>
            <person name="Wu L."/>
            <person name="Ma J."/>
        </authorList>
    </citation>
    <scope>NUCLEOTIDE SEQUENCE [LARGE SCALE GENOMIC DNA]</scope>
    <source>
        <strain evidence="3">CCUG 55131</strain>
    </source>
</reference>
<organism evidence="2 3">
    <name type="scientific">Rhodobacter lacus</name>
    <dbReference type="NCBI Taxonomy" id="1641972"/>
    <lineage>
        <taxon>Bacteria</taxon>
        <taxon>Pseudomonadati</taxon>
        <taxon>Pseudomonadota</taxon>
        <taxon>Alphaproteobacteria</taxon>
        <taxon>Rhodobacterales</taxon>
        <taxon>Rhodobacter group</taxon>
        <taxon>Rhodobacter</taxon>
    </lineage>
</organism>
<sequence length="472" mass="53126">MGQSIAVLVGNTRYDELPTLACCAKDVDAMHSLLSGTQKFSQIIDFVDQPLSSVKDKLRELADLEGGFDEVFLYFSGHGLSNSDDFHMCFSGFKETSPNSTGLSRSEAFELLRLFGAELSVVVIDACEAGRNLIKGDVSPLNRELKSGFTKFVQVSSCMESQCSLAGKDISLFTDEFIKACLLNDCGVVYYSDVENALRDAFLGNPEQTPYFIRQGTSQEKFCVDASRLSEFRKAYLPPPDAFEKNEVATSPISAIALAKAEIERIEAKVPSKEAAQEFIDGVFNATLRNTGFDLEISDFFEIRTVKYDDFDHVQNKRTVISLLDRRGGSDSFVESDVQRIKRRQPFGGLGLGVFSDLGAPDEYDKTYEIFNHCGLESVHVGIYFEPKFMALNRIFSEIVFLPRLTECFILTCNSKERRSGWGSFNEFEGTKKWRWSHHDWSDDPADVAREYVSDPYDFVEEYVLSFSEQRS</sequence>
<dbReference type="Pfam" id="PF00656">
    <property type="entry name" value="Peptidase_C14"/>
    <property type="match status" value="1"/>
</dbReference>
<comment type="caution">
    <text evidence="2">The sequence shown here is derived from an EMBL/GenBank/DDBJ whole genome shotgun (WGS) entry which is preliminary data.</text>
</comment>
<proteinExistence type="predicted"/>
<accession>A0ABW5ADE3</accession>
<dbReference type="EMBL" id="JBHUIX010000018">
    <property type="protein sequence ID" value="MFD2175679.1"/>
    <property type="molecule type" value="Genomic_DNA"/>
</dbReference>
<evidence type="ECO:0000313" key="3">
    <source>
        <dbReference type="Proteomes" id="UP001597413"/>
    </source>
</evidence>